<dbReference type="PANTHER" id="PTHR45650:SF43">
    <property type="entry name" value="GDSL ESTERASE_LIPASE 7-LIKE"/>
    <property type="match status" value="1"/>
</dbReference>
<dbReference type="GO" id="GO:0005576">
    <property type="term" value="C:extracellular region"/>
    <property type="evidence" value="ECO:0007669"/>
    <property type="project" value="UniProtKB-SubCell"/>
</dbReference>
<evidence type="ECO:0000256" key="6">
    <source>
        <dbReference type="ARBA" id="ARBA00022963"/>
    </source>
</evidence>
<proteinExistence type="inferred from homology"/>
<reference evidence="8" key="1">
    <citation type="journal article" date="2023" name="Plant J.">
        <title>The genome of the king protea, Protea cynaroides.</title>
        <authorList>
            <person name="Chang J."/>
            <person name="Duong T.A."/>
            <person name="Schoeman C."/>
            <person name="Ma X."/>
            <person name="Roodt D."/>
            <person name="Barker N."/>
            <person name="Li Z."/>
            <person name="Van de Peer Y."/>
            <person name="Mizrachi E."/>
        </authorList>
    </citation>
    <scope>NUCLEOTIDE SEQUENCE</scope>
    <source>
        <tissue evidence="8">Young leaves</tissue>
    </source>
</reference>
<dbReference type="Proteomes" id="UP001141806">
    <property type="component" value="Unassembled WGS sequence"/>
</dbReference>
<dbReference type="InterPro" id="IPR001087">
    <property type="entry name" value="GDSL"/>
</dbReference>
<evidence type="ECO:0000256" key="4">
    <source>
        <dbReference type="ARBA" id="ARBA00022729"/>
    </source>
</evidence>
<dbReference type="InterPro" id="IPR051238">
    <property type="entry name" value="GDSL_esterase/lipase"/>
</dbReference>
<keyword evidence="9" id="KW-1185">Reference proteome</keyword>
<sequence>MCSSPLAPALYIFGDSLTDSGNNNLLTTSAKANYDPYGIDFPTGPTGRFTNGDTFVDYLAQFVGLPFVPPYLGLSVPQKFKTITGINYASGSAGILRETGTAMGMNLALKIQIDLFRQTVYQYLSRNFKTNDELLHYLSESIFVIDIGSNDYLNNYLLPAQYISSHLFNPIEFANILLQELKQDLQDLYNLGARKFVVFNIPPIGCTPALINKENITSGCAEDVNQLVSLYNKGFPSMLQELSTSLQGSTFVQGDIFASSLVLSQNLTNYGFTTANPCCITDNSTYLCLKDVQPCLDRTTHVYWDAVHPTQQVNLQLAIGCFNGTTPCTPINVRQLALKQ</sequence>
<dbReference type="AlphaFoldDB" id="A0A9Q0QZV6"/>
<dbReference type="OrthoDB" id="1600564at2759"/>
<comment type="similarity">
    <text evidence="2">Belongs to the 'GDSL' lipolytic enzyme family.</text>
</comment>
<dbReference type="CDD" id="cd01837">
    <property type="entry name" value="SGNH_plant_lipase_like"/>
    <property type="match status" value="1"/>
</dbReference>
<comment type="subcellular location">
    <subcellularLocation>
        <location evidence="1">Secreted</location>
    </subcellularLocation>
</comment>
<keyword evidence="4" id="KW-0732">Signal</keyword>
<keyword evidence="3" id="KW-0964">Secreted</keyword>
<name>A0A9Q0QZV6_9MAGN</name>
<evidence type="ECO:0000256" key="5">
    <source>
        <dbReference type="ARBA" id="ARBA00022801"/>
    </source>
</evidence>
<gene>
    <name evidence="8" type="ORF">NE237_008629</name>
</gene>
<evidence type="ECO:0000256" key="7">
    <source>
        <dbReference type="ARBA" id="ARBA00023098"/>
    </source>
</evidence>
<evidence type="ECO:0000256" key="1">
    <source>
        <dbReference type="ARBA" id="ARBA00004613"/>
    </source>
</evidence>
<evidence type="ECO:0000256" key="3">
    <source>
        <dbReference type="ARBA" id="ARBA00022525"/>
    </source>
</evidence>
<comment type="caution">
    <text evidence="8">The sequence shown here is derived from an EMBL/GenBank/DDBJ whole genome shotgun (WGS) entry which is preliminary data.</text>
</comment>
<dbReference type="PANTHER" id="PTHR45650">
    <property type="entry name" value="GDSL-LIKE LIPASE/ACYLHYDROLASE-RELATED"/>
    <property type="match status" value="1"/>
</dbReference>
<protein>
    <recommendedName>
        <fullName evidence="10">GDSL esterase/lipase</fullName>
    </recommendedName>
</protein>
<keyword evidence="6" id="KW-0442">Lipid degradation</keyword>
<keyword evidence="5" id="KW-0378">Hydrolase</keyword>
<evidence type="ECO:0000256" key="2">
    <source>
        <dbReference type="ARBA" id="ARBA00008668"/>
    </source>
</evidence>
<dbReference type="InterPro" id="IPR036514">
    <property type="entry name" value="SGNH_hydro_sf"/>
</dbReference>
<dbReference type="GO" id="GO:0016788">
    <property type="term" value="F:hydrolase activity, acting on ester bonds"/>
    <property type="evidence" value="ECO:0007669"/>
    <property type="project" value="InterPro"/>
</dbReference>
<organism evidence="8 9">
    <name type="scientific">Protea cynaroides</name>
    <dbReference type="NCBI Taxonomy" id="273540"/>
    <lineage>
        <taxon>Eukaryota</taxon>
        <taxon>Viridiplantae</taxon>
        <taxon>Streptophyta</taxon>
        <taxon>Embryophyta</taxon>
        <taxon>Tracheophyta</taxon>
        <taxon>Spermatophyta</taxon>
        <taxon>Magnoliopsida</taxon>
        <taxon>Proteales</taxon>
        <taxon>Proteaceae</taxon>
        <taxon>Protea</taxon>
    </lineage>
</organism>
<evidence type="ECO:0008006" key="10">
    <source>
        <dbReference type="Google" id="ProtNLM"/>
    </source>
</evidence>
<dbReference type="EMBL" id="JAMYWD010000002">
    <property type="protein sequence ID" value="KAJ4977849.1"/>
    <property type="molecule type" value="Genomic_DNA"/>
</dbReference>
<evidence type="ECO:0000313" key="8">
    <source>
        <dbReference type="EMBL" id="KAJ4977849.1"/>
    </source>
</evidence>
<dbReference type="InterPro" id="IPR035669">
    <property type="entry name" value="SGNH_plant_lipase-like"/>
</dbReference>
<keyword evidence="7" id="KW-0443">Lipid metabolism</keyword>
<accession>A0A9Q0QZV6</accession>
<dbReference type="SUPFAM" id="SSF52266">
    <property type="entry name" value="SGNH hydrolase"/>
    <property type="match status" value="1"/>
</dbReference>
<evidence type="ECO:0000313" key="9">
    <source>
        <dbReference type="Proteomes" id="UP001141806"/>
    </source>
</evidence>
<dbReference type="Pfam" id="PF00657">
    <property type="entry name" value="Lipase_GDSL"/>
    <property type="match status" value="1"/>
</dbReference>
<dbReference type="GO" id="GO:0016042">
    <property type="term" value="P:lipid catabolic process"/>
    <property type="evidence" value="ECO:0007669"/>
    <property type="project" value="UniProtKB-KW"/>
</dbReference>
<dbReference type="Gene3D" id="3.40.50.1110">
    <property type="entry name" value="SGNH hydrolase"/>
    <property type="match status" value="1"/>
</dbReference>